<gene>
    <name evidence="11" type="ORF">FHP25_03855</name>
</gene>
<dbReference type="RefSeq" id="WP_147845582.1">
    <property type="nucleotide sequence ID" value="NZ_VDUZ01000003.1"/>
</dbReference>
<dbReference type="Gene3D" id="3.30.565.10">
    <property type="entry name" value="Histidine kinase-like ATPase, C-terminal domain"/>
    <property type="match status" value="1"/>
</dbReference>
<keyword evidence="3" id="KW-0597">Phosphoprotein</keyword>
<dbReference type="EC" id="2.7.13.3" evidence="2"/>
<dbReference type="PROSITE" id="PS50113">
    <property type="entry name" value="PAC"/>
    <property type="match status" value="1"/>
</dbReference>
<dbReference type="SMART" id="SM00388">
    <property type="entry name" value="HisKA"/>
    <property type="match status" value="1"/>
</dbReference>
<dbReference type="SUPFAM" id="SSF55874">
    <property type="entry name" value="ATPase domain of HSP90 chaperone/DNA topoisomerase II/histidine kinase"/>
    <property type="match status" value="1"/>
</dbReference>
<evidence type="ECO:0000256" key="5">
    <source>
        <dbReference type="ARBA" id="ARBA00022741"/>
    </source>
</evidence>
<name>A0A5C8PUB3_9HYPH</name>
<evidence type="ECO:0000259" key="10">
    <source>
        <dbReference type="PROSITE" id="PS50113"/>
    </source>
</evidence>
<dbReference type="InterPro" id="IPR000014">
    <property type="entry name" value="PAS"/>
</dbReference>
<dbReference type="InterPro" id="IPR001610">
    <property type="entry name" value="PAC"/>
</dbReference>
<keyword evidence="4" id="KW-0808">Transferase</keyword>
<dbReference type="GO" id="GO:0005524">
    <property type="term" value="F:ATP binding"/>
    <property type="evidence" value="ECO:0007669"/>
    <property type="project" value="UniProtKB-KW"/>
</dbReference>
<dbReference type="Gene3D" id="1.10.287.130">
    <property type="match status" value="1"/>
</dbReference>
<dbReference type="Gene3D" id="3.30.450.20">
    <property type="entry name" value="PAS domain"/>
    <property type="match status" value="1"/>
</dbReference>
<evidence type="ECO:0000256" key="8">
    <source>
        <dbReference type="ARBA" id="ARBA00023012"/>
    </source>
</evidence>
<keyword evidence="7" id="KW-0067">ATP-binding</keyword>
<dbReference type="PRINTS" id="PR00344">
    <property type="entry name" value="BCTRLSENSOR"/>
</dbReference>
<evidence type="ECO:0000256" key="7">
    <source>
        <dbReference type="ARBA" id="ARBA00022840"/>
    </source>
</evidence>
<evidence type="ECO:0000256" key="6">
    <source>
        <dbReference type="ARBA" id="ARBA00022777"/>
    </source>
</evidence>
<evidence type="ECO:0000256" key="3">
    <source>
        <dbReference type="ARBA" id="ARBA00022553"/>
    </source>
</evidence>
<dbReference type="InterPro" id="IPR004358">
    <property type="entry name" value="Sig_transdc_His_kin-like_C"/>
</dbReference>
<keyword evidence="5" id="KW-0547">Nucleotide-binding</keyword>
<dbReference type="PROSITE" id="PS50109">
    <property type="entry name" value="HIS_KIN"/>
    <property type="match status" value="1"/>
</dbReference>
<dbReference type="InterPro" id="IPR013655">
    <property type="entry name" value="PAS_fold_3"/>
</dbReference>
<dbReference type="PANTHER" id="PTHR43065">
    <property type="entry name" value="SENSOR HISTIDINE KINASE"/>
    <property type="match status" value="1"/>
</dbReference>
<comment type="caution">
    <text evidence="11">The sequence shown here is derived from an EMBL/GenBank/DDBJ whole genome shotgun (WGS) entry which is preliminary data.</text>
</comment>
<evidence type="ECO:0000259" key="9">
    <source>
        <dbReference type="PROSITE" id="PS50109"/>
    </source>
</evidence>
<dbReference type="InterPro" id="IPR036097">
    <property type="entry name" value="HisK_dim/P_sf"/>
</dbReference>
<keyword evidence="8" id="KW-0902">Two-component regulatory system</keyword>
<dbReference type="SMART" id="SM00086">
    <property type="entry name" value="PAC"/>
    <property type="match status" value="1"/>
</dbReference>
<dbReference type="InterPro" id="IPR003594">
    <property type="entry name" value="HATPase_dom"/>
</dbReference>
<evidence type="ECO:0000256" key="2">
    <source>
        <dbReference type="ARBA" id="ARBA00012438"/>
    </source>
</evidence>
<feature type="domain" description="Histidine kinase" evidence="9">
    <location>
        <begin position="606"/>
        <end position="822"/>
    </location>
</feature>
<dbReference type="SUPFAM" id="SSF55785">
    <property type="entry name" value="PYP-like sensor domain (PAS domain)"/>
    <property type="match status" value="1"/>
</dbReference>
<dbReference type="Proteomes" id="UP000321638">
    <property type="component" value="Unassembled WGS sequence"/>
</dbReference>
<organism evidence="11 12">
    <name type="scientific">Vineibacter terrae</name>
    <dbReference type="NCBI Taxonomy" id="2586908"/>
    <lineage>
        <taxon>Bacteria</taxon>
        <taxon>Pseudomonadati</taxon>
        <taxon>Pseudomonadota</taxon>
        <taxon>Alphaproteobacteria</taxon>
        <taxon>Hyphomicrobiales</taxon>
        <taxon>Vineibacter</taxon>
    </lineage>
</organism>
<dbReference type="CDD" id="cd00082">
    <property type="entry name" value="HisKA"/>
    <property type="match status" value="1"/>
</dbReference>
<dbReference type="NCBIfam" id="TIGR00229">
    <property type="entry name" value="sensory_box"/>
    <property type="match status" value="1"/>
</dbReference>
<evidence type="ECO:0000313" key="11">
    <source>
        <dbReference type="EMBL" id="TXL81674.1"/>
    </source>
</evidence>
<dbReference type="EMBL" id="VDUZ01000003">
    <property type="protein sequence ID" value="TXL81674.1"/>
    <property type="molecule type" value="Genomic_DNA"/>
</dbReference>
<comment type="catalytic activity">
    <reaction evidence="1">
        <text>ATP + protein L-histidine = ADP + protein N-phospho-L-histidine.</text>
        <dbReference type="EC" id="2.7.13.3"/>
    </reaction>
</comment>
<keyword evidence="12" id="KW-1185">Reference proteome</keyword>
<dbReference type="Pfam" id="PF08447">
    <property type="entry name" value="PAS_3"/>
    <property type="match status" value="1"/>
</dbReference>
<evidence type="ECO:0000313" key="12">
    <source>
        <dbReference type="Proteomes" id="UP000321638"/>
    </source>
</evidence>
<evidence type="ECO:0000256" key="4">
    <source>
        <dbReference type="ARBA" id="ARBA00022679"/>
    </source>
</evidence>
<keyword evidence="6" id="KW-0418">Kinase</keyword>
<dbReference type="InterPro" id="IPR035965">
    <property type="entry name" value="PAS-like_dom_sf"/>
</dbReference>
<dbReference type="InterPro" id="IPR000700">
    <property type="entry name" value="PAS-assoc_C"/>
</dbReference>
<protein>
    <recommendedName>
        <fullName evidence="2">histidine kinase</fullName>
        <ecNumber evidence="2">2.7.13.3</ecNumber>
    </recommendedName>
</protein>
<reference evidence="11 12" key="1">
    <citation type="submission" date="2019-06" db="EMBL/GenBank/DDBJ databases">
        <title>New taxonomy in bacterial strain CC-CFT640, isolated from vineyard.</title>
        <authorList>
            <person name="Lin S.-Y."/>
            <person name="Tsai C.-F."/>
            <person name="Young C.-C."/>
        </authorList>
    </citation>
    <scope>NUCLEOTIDE SEQUENCE [LARGE SCALE GENOMIC DNA]</scope>
    <source>
        <strain evidence="11 12">CC-CFT640</strain>
    </source>
</reference>
<proteinExistence type="predicted"/>
<dbReference type="OrthoDB" id="9789238at2"/>
<dbReference type="PANTHER" id="PTHR43065:SF10">
    <property type="entry name" value="PEROXIDE STRESS-ACTIVATED HISTIDINE KINASE MAK3"/>
    <property type="match status" value="1"/>
</dbReference>
<sequence>MQLLAALAEITETMPSDVVTHRLSPELSGDHRRNSIDLTLDRSPTCRFYLRVSNSAHEYLHQDYCGTVLGSRPPGSTLGGRMLAFCQPLRAVALALLLCCAICLAPARAQVKHVLIIGPNTYELAASAIVTSAASKRLAESWPGKVEVFTEFLDSSRFSGQRFEQTIATYLSEKYAATPPDVILALGPQSLRFVIGQRSRIGPATPLVFCCISPTTLASVELPANAGGIISDFDLAKTMELAASLQPDARNVAVIAGSTAFDKQWAETARRQLAAFEPRYTFRYLTGLPIAQLLDELRRLPRNTIVIYTTMFADGAGRPFPSPRDIVPAVSEASRAPVYSPYDSYLDLGIVGGHMDTFEATGIAIADLALEAMAGGKLTVRPNSTRSYRVDWRQLQRWGLSETNLPAGTVILNKDPSFWERYHDVIIATAAAFALQTAVVMFLLVERRRRLHAEGSLRESEERMGSAAASVNVGLWQQDMGSGRLWGTDHCRAMFDIPAGLPLTREALLNAVHPDDQAAARRWLGDMEQSSTSLTGEFRVVLKSGDMRWYLWRSTTRLDDNGRPVSVSGVFSDITARKTAESEADSQRQTLAHITRVTTLGELSGAIAHEINQPLTAILANAQAARRMLGFRPPPLEEVSEALDDIITEDNRAGDVIRRLRTMLKKGEPRSEPVLLNDLVRSVLRLLRSELIDRRVNVDLDLADDLPVVAADQVQMQQVLTNLVMNAMDAVTSPGAARRRITIATAAPRPGYVETVVADCGPGLAADQQARLLEPFFTTKEHGLGLGLAICKSIVNAHGGVLSIVNAADRGVRASFTLPVAPAMAGAG</sequence>
<dbReference type="Pfam" id="PF00512">
    <property type="entry name" value="HisKA"/>
    <property type="match status" value="1"/>
</dbReference>
<dbReference type="GO" id="GO:0000155">
    <property type="term" value="F:phosphorelay sensor kinase activity"/>
    <property type="evidence" value="ECO:0007669"/>
    <property type="project" value="InterPro"/>
</dbReference>
<dbReference type="InterPro" id="IPR003661">
    <property type="entry name" value="HisK_dim/P_dom"/>
</dbReference>
<feature type="domain" description="PAC" evidence="10">
    <location>
        <begin position="534"/>
        <end position="586"/>
    </location>
</feature>
<dbReference type="CDD" id="cd00130">
    <property type="entry name" value="PAS"/>
    <property type="match status" value="1"/>
</dbReference>
<dbReference type="SMART" id="SM00387">
    <property type="entry name" value="HATPase_c"/>
    <property type="match status" value="1"/>
</dbReference>
<dbReference type="AlphaFoldDB" id="A0A5C8PUB3"/>
<accession>A0A5C8PUB3</accession>
<dbReference type="InterPro" id="IPR036890">
    <property type="entry name" value="HATPase_C_sf"/>
</dbReference>
<dbReference type="InterPro" id="IPR005467">
    <property type="entry name" value="His_kinase_dom"/>
</dbReference>
<dbReference type="Pfam" id="PF02518">
    <property type="entry name" value="HATPase_c"/>
    <property type="match status" value="1"/>
</dbReference>
<dbReference type="SUPFAM" id="SSF47384">
    <property type="entry name" value="Homodimeric domain of signal transducing histidine kinase"/>
    <property type="match status" value="1"/>
</dbReference>
<evidence type="ECO:0000256" key="1">
    <source>
        <dbReference type="ARBA" id="ARBA00000085"/>
    </source>
</evidence>